<comment type="similarity">
    <text evidence="1">Belongs to the GSP E family.</text>
</comment>
<dbReference type="PANTHER" id="PTHR30258:SF3">
    <property type="entry name" value="SLL1921 PROTEIN"/>
    <property type="match status" value="1"/>
</dbReference>
<evidence type="ECO:0000313" key="6">
    <source>
        <dbReference type="Proteomes" id="UP001462502"/>
    </source>
</evidence>
<comment type="caution">
    <text evidence="5">The sequence shown here is derived from an EMBL/GenBank/DDBJ whole genome shotgun (WGS) entry which is preliminary data.</text>
</comment>
<dbReference type="EMBL" id="JBDXMI010000001">
    <property type="protein sequence ID" value="MEO9387007.1"/>
    <property type="molecule type" value="Genomic_DNA"/>
</dbReference>
<keyword evidence="2" id="KW-0547">Nucleotide-binding</keyword>
<dbReference type="RefSeq" id="WP_168194781.1">
    <property type="nucleotide sequence ID" value="NZ_CP029495.1"/>
</dbReference>
<accession>A0ABV0J0E3</accession>
<dbReference type="InterPro" id="IPR027417">
    <property type="entry name" value="P-loop_NTPase"/>
</dbReference>
<dbReference type="Proteomes" id="UP001462502">
    <property type="component" value="Unassembled WGS sequence"/>
</dbReference>
<dbReference type="SUPFAM" id="SSF52540">
    <property type="entry name" value="P-loop containing nucleoside triphosphate hydrolases"/>
    <property type="match status" value="1"/>
</dbReference>
<proteinExistence type="inferred from homology"/>
<dbReference type="Pfam" id="PF00437">
    <property type="entry name" value="T2SSE"/>
    <property type="match status" value="1"/>
</dbReference>
<protein>
    <submittedName>
        <fullName evidence="5">ATPase, T2SS/T4P/T4SS family</fullName>
    </submittedName>
</protein>
<reference evidence="5 6" key="1">
    <citation type="submission" date="2024-05" db="EMBL/GenBank/DDBJ databases">
        <authorList>
            <person name="De Oliveira J.P."/>
            <person name="Noriler S.A."/>
            <person name="De Oliveira A.G."/>
            <person name="Sipoli D.S."/>
        </authorList>
    </citation>
    <scope>NUCLEOTIDE SEQUENCE [LARGE SCALE GENOMIC DNA]</scope>
    <source>
        <strain evidence="5 6">LABIM192</strain>
    </source>
</reference>
<dbReference type="Gene3D" id="3.40.50.300">
    <property type="entry name" value="P-loop containing nucleotide triphosphate hydrolases"/>
    <property type="match status" value="1"/>
</dbReference>
<organism evidence="5 6">
    <name type="scientific">Chromobacterium phragmitis</name>
    <dbReference type="NCBI Taxonomy" id="2202141"/>
    <lineage>
        <taxon>Bacteria</taxon>
        <taxon>Pseudomonadati</taxon>
        <taxon>Pseudomonadota</taxon>
        <taxon>Betaproteobacteria</taxon>
        <taxon>Neisseriales</taxon>
        <taxon>Chromobacteriaceae</taxon>
        <taxon>Chromobacterium</taxon>
    </lineage>
</organism>
<evidence type="ECO:0000256" key="3">
    <source>
        <dbReference type="ARBA" id="ARBA00022840"/>
    </source>
</evidence>
<evidence type="ECO:0000256" key="2">
    <source>
        <dbReference type="ARBA" id="ARBA00022741"/>
    </source>
</evidence>
<evidence type="ECO:0000259" key="4">
    <source>
        <dbReference type="Pfam" id="PF00437"/>
    </source>
</evidence>
<keyword evidence="6" id="KW-1185">Reference proteome</keyword>
<evidence type="ECO:0000313" key="5">
    <source>
        <dbReference type="EMBL" id="MEO9387007.1"/>
    </source>
</evidence>
<gene>
    <name evidence="5" type="ORF">ABI908_23220</name>
</gene>
<dbReference type="InterPro" id="IPR001482">
    <property type="entry name" value="T2SS/T4SS_dom"/>
</dbReference>
<evidence type="ECO:0000256" key="1">
    <source>
        <dbReference type="ARBA" id="ARBA00006611"/>
    </source>
</evidence>
<keyword evidence="3" id="KW-0067">ATP-binding</keyword>
<name>A0ABV0J0E3_9NEIS</name>
<dbReference type="PANTHER" id="PTHR30258">
    <property type="entry name" value="TYPE II SECRETION SYSTEM PROTEIN GSPE-RELATED"/>
    <property type="match status" value="1"/>
</dbReference>
<feature type="domain" description="Bacterial type II secretion system protein E" evidence="4">
    <location>
        <begin position="79"/>
        <end position="269"/>
    </location>
</feature>
<sequence>MSQQQQIFTDVQLHVRDWQQSVLFPGQVKPGEQFKGFLTKMTEAVLIEQQAVGRRTAFPVTLQGMRWRVQRIQQYRYACRLVMNRAPRLAELKLLDCHANMMLSDELRKSGGLVLFSGLTGSGKTTTMNAMVVSRLEKFGGFAQTVEDPIEIVIEGWHGEGYCTQIDVGESPSGQEFNFDRRYAESITAALRSFPARDRSMLMIGEVRDGHSAAELLRIAVDGHLVLSTIHSRDISSGLRRLAALARSGGESQADEFIADALRMSFHQRLDNGIPQVLSLDLRERKDLSQFIARGEYARLDGEIESQRRRNVQSRGV</sequence>